<feature type="domain" description="Pectinesterase inhibitor" evidence="18">
    <location>
        <begin position="66"/>
        <end position="219"/>
    </location>
</feature>
<comment type="similarity">
    <text evidence="3">In the N-terminal section; belongs to the PMEI family.</text>
</comment>
<dbReference type="GO" id="GO:0046910">
    <property type="term" value="F:pectinesterase inhibitor activity"/>
    <property type="evidence" value="ECO:0000318"/>
    <property type="project" value="GO_Central"/>
</dbReference>
<evidence type="ECO:0000256" key="2">
    <source>
        <dbReference type="ARBA" id="ARBA00005184"/>
    </source>
</evidence>
<dbReference type="Pfam" id="PF01095">
    <property type="entry name" value="Pectinesterase"/>
    <property type="match status" value="1"/>
</dbReference>
<gene>
    <name evidence="19" type="ORF">MIMGU_mgv1a025514mg</name>
</gene>
<evidence type="ECO:0000256" key="4">
    <source>
        <dbReference type="ARBA" id="ARBA00007786"/>
    </source>
</evidence>
<evidence type="ECO:0000256" key="7">
    <source>
        <dbReference type="ARBA" id="ARBA00022525"/>
    </source>
</evidence>
<organism evidence="19 20">
    <name type="scientific">Erythranthe guttata</name>
    <name type="common">Yellow monkey flower</name>
    <name type="synonym">Mimulus guttatus</name>
    <dbReference type="NCBI Taxonomy" id="4155"/>
    <lineage>
        <taxon>Eukaryota</taxon>
        <taxon>Viridiplantae</taxon>
        <taxon>Streptophyta</taxon>
        <taxon>Embryophyta</taxon>
        <taxon>Tracheophyta</taxon>
        <taxon>Spermatophyta</taxon>
        <taxon>Magnoliopsida</taxon>
        <taxon>eudicotyledons</taxon>
        <taxon>Gunneridae</taxon>
        <taxon>Pentapetalae</taxon>
        <taxon>asterids</taxon>
        <taxon>lamiids</taxon>
        <taxon>Lamiales</taxon>
        <taxon>Phrymaceae</taxon>
        <taxon>Erythranthe</taxon>
    </lineage>
</organism>
<keyword evidence="17" id="KW-1133">Transmembrane helix</keyword>
<dbReference type="Gene3D" id="1.20.140.40">
    <property type="entry name" value="Invertase/pectin methylesterase inhibitor family protein"/>
    <property type="match status" value="1"/>
</dbReference>
<feature type="transmembrane region" description="Helical" evidence="17">
    <location>
        <begin position="28"/>
        <end position="50"/>
    </location>
</feature>
<sequence length="572" mass="62481">MASTSLYGKLDEAEQERLTARRQTRRRITLIGVSSIILIAVVVAAVVGGLSHAAGKKSEGGNNRQTPSSSIKAVCSSTLYPDSCYNSLMPMAESGNLKPQDIYKLSVQVAMHELSKASEIFSSGYIVGKFNITDNRTAAAVEACHQLFDLALDHLNASLVIQNMKISEAFDDLRTWLSSAGTFQQTCFDELESASDELNAFVHENFKNSTEYTSNSLAIITTIDESMTALGAIGRRRLMGFGPEWVSAEDRRMLAAAVNLSATADVVVAKDGSGKYNTIGEALKGVPDKSTKRYVIYVKKGVYVENVVVEKSKWNVMMVGDGKNATVVSGSLNVVDGTPTFQSATFAVFGKGFIARDMGFRNTAGAAKHQAVALISTADFSIFHRCSMDAFQDTLYPHSNRQFYRECDIYGTIDFIFGNSAVVFQNCNILSRKPLPNQQNTITAQGKFDPNQNTGISIQNCNVGPFGDLTGVKTYLGRPWKDYSTTVFFQSVLDRCIDPKGWLPWVGSSVPTTIFYAELWNTGLGSVTKNRVNWSGLKLNLTSTQVKKFTVGPFVNGDQWIPATNVTYKSGL</sequence>
<dbReference type="InterPro" id="IPR000070">
    <property type="entry name" value="Pectinesterase_cat"/>
</dbReference>
<evidence type="ECO:0000259" key="18">
    <source>
        <dbReference type="SMART" id="SM00856"/>
    </source>
</evidence>
<evidence type="ECO:0000256" key="8">
    <source>
        <dbReference type="ARBA" id="ARBA00022801"/>
    </source>
</evidence>
<dbReference type="UniPathway" id="UPA00545">
    <property type="reaction ID" value="UER00823"/>
</dbReference>
<dbReference type="Gene3D" id="2.160.20.10">
    <property type="entry name" value="Single-stranded right-handed beta-helix, Pectin lyase-like"/>
    <property type="match status" value="1"/>
</dbReference>
<dbReference type="GO" id="GO:0030599">
    <property type="term" value="F:pectinesterase activity"/>
    <property type="evidence" value="ECO:0000318"/>
    <property type="project" value="GO_Central"/>
</dbReference>
<keyword evidence="17" id="KW-0812">Transmembrane</keyword>
<evidence type="ECO:0000313" key="20">
    <source>
        <dbReference type="Proteomes" id="UP000030748"/>
    </source>
</evidence>
<keyword evidence="17" id="KW-0472">Membrane</keyword>
<keyword evidence="7 16" id="KW-0964">Secreted</keyword>
<dbReference type="OMA" id="YSEFQNF"/>
<dbReference type="KEGG" id="egt:105977442"/>
<comment type="similarity">
    <text evidence="4">In the C-terminal section; belongs to the pectinesterase family.</text>
</comment>
<dbReference type="GO" id="GO:0042545">
    <property type="term" value="P:cell wall modification"/>
    <property type="evidence" value="ECO:0007669"/>
    <property type="project" value="UniProtKB-UniRule"/>
</dbReference>
<evidence type="ECO:0000256" key="14">
    <source>
        <dbReference type="ARBA" id="ARBA00057335"/>
    </source>
</evidence>
<proteinExistence type="inferred from homology"/>
<comment type="pathway">
    <text evidence="2 16">Glycan metabolism; pectin degradation; 2-dehydro-3-deoxy-D-gluconate from pectin: step 1/5.</text>
</comment>
<dbReference type="OrthoDB" id="2019149at2759"/>
<dbReference type="InterPro" id="IPR018040">
    <property type="entry name" value="Pectinesterase_Tyr_AS"/>
</dbReference>
<keyword evidence="9 16" id="KW-0063">Aspartyl esterase</keyword>
<evidence type="ECO:0000256" key="3">
    <source>
        <dbReference type="ARBA" id="ARBA00006027"/>
    </source>
</evidence>
<evidence type="ECO:0000313" key="19">
    <source>
        <dbReference type="EMBL" id="EYU19492.1"/>
    </source>
</evidence>
<comment type="function">
    <text evidence="14 16">Acts in the modification of cell walls via demethylesterification of cell wall pectin.</text>
</comment>
<dbReference type="NCBIfam" id="TIGR01614">
    <property type="entry name" value="PME_inhib"/>
    <property type="match status" value="1"/>
</dbReference>
<feature type="active site" evidence="15">
    <location>
        <position position="414"/>
    </location>
</feature>
<evidence type="ECO:0000256" key="16">
    <source>
        <dbReference type="RuleBase" id="RU000589"/>
    </source>
</evidence>
<dbReference type="EMBL" id="KI632289">
    <property type="protein sequence ID" value="EYU19492.1"/>
    <property type="molecule type" value="Genomic_DNA"/>
</dbReference>
<evidence type="ECO:0000256" key="17">
    <source>
        <dbReference type="SAM" id="Phobius"/>
    </source>
</evidence>
<dbReference type="SUPFAM" id="SSF101148">
    <property type="entry name" value="Plant invertase/pectin methylesterase inhibitor"/>
    <property type="match status" value="1"/>
</dbReference>
<keyword evidence="20" id="KW-1185">Reference proteome</keyword>
<dbReference type="GO" id="GO:0045490">
    <property type="term" value="P:pectin catabolic process"/>
    <property type="evidence" value="ECO:0007669"/>
    <property type="project" value="UniProtKB-UniRule"/>
</dbReference>
<evidence type="ECO:0000256" key="6">
    <source>
        <dbReference type="ARBA" id="ARBA00022512"/>
    </source>
</evidence>
<reference evidence="19 20" key="1">
    <citation type="journal article" date="2013" name="Proc. Natl. Acad. Sci. U.S.A.">
        <title>Fine-scale variation in meiotic recombination in Mimulus inferred from population shotgun sequencing.</title>
        <authorList>
            <person name="Hellsten U."/>
            <person name="Wright K.M."/>
            <person name="Jenkins J."/>
            <person name="Shu S."/>
            <person name="Yuan Y."/>
            <person name="Wessler S.R."/>
            <person name="Schmutz J."/>
            <person name="Willis J.H."/>
            <person name="Rokhsar D.S."/>
        </authorList>
    </citation>
    <scope>NUCLEOTIDE SEQUENCE [LARGE SCALE GENOMIC DNA]</scope>
    <source>
        <strain evidence="20">cv. DUN x IM62</strain>
    </source>
</reference>
<dbReference type="PROSITE" id="PS00800">
    <property type="entry name" value="PECTINESTERASE_1"/>
    <property type="match status" value="1"/>
</dbReference>
<dbReference type="EC" id="3.1.1.11" evidence="5 16"/>
<keyword evidence="11" id="KW-0325">Glycoprotein</keyword>
<dbReference type="Pfam" id="PF04043">
    <property type="entry name" value="PMEI"/>
    <property type="match status" value="1"/>
</dbReference>
<dbReference type="FunFam" id="2.160.20.10:FF:000001">
    <property type="entry name" value="Pectinesterase"/>
    <property type="match status" value="1"/>
</dbReference>
<evidence type="ECO:0000256" key="10">
    <source>
        <dbReference type="ARBA" id="ARBA00023157"/>
    </source>
</evidence>
<dbReference type="eggNOG" id="ENOG502QVDS">
    <property type="taxonomic scope" value="Eukaryota"/>
</dbReference>
<name>A0A022PT20_ERYGU</name>
<dbReference type="PROSITE" id="PS00503">
    <property type="entry name" value="PECTINESTERASE_2"/>
    <property type="match status" value="1"/>
</dbReference>
<accession>A0A022PT20</accession>
<evidence type="ECO:0000256" key="11">
    <source>
        <dbReference type="ARBA" id="ARBA00023180"/>
    </source>
</evidence>
<dbReference type="CDD" id="cd15798">
    <property type="entry name" value="PMEI-like_3"/>
    <property type="match status" value="1"/>
</dbReference>
<comment type="subcellular location">
    <subcellularLocation>
        <location evidence="1 16">Secreted</location>
        <location evidence="1 16">Cell wall</location>
    </subcellularLocation>
</comment>
<evidence type="ECO:0000256" key="13">
    <source>
        <dbReference type="ARBA" id="ARBA00047928"/>
    </source>
</evidence>
<evidence type="ECO:0000256" key="9">
    <source>
        <dbReference type="ARBA" id="ARBA00023085"/>
    </source>
</evidence>
<evidence type="ECO:0000256" key="5">
    <source>
        <dbReference type="ARBA" id="ARBA00013229"/>
    </source>
</evidence>
<dbReference type="InterPro" id="IPR011050">
    <property type="entry name" value="Pectin_lyase_fold/virulence"/>
</dbReference>
<comment type="catalytic activity">
    <reaction evidence="13 16">
        <text>[(1-&gt;4)-alpha-D-galacturonosyl methyl ester](n) + n H2O = [(1-&gt;4)-alpha-D-galacturonosyl](n) + n methanol + n H(+)</text>
        <dbReference type="Rhea" id="RHEA:22380"/>
        <dbReference type="Rhea" id="RHEA-COMP:14570"/>
        <dbReference type="Rhea" id="RHEA-COMP:14573"/>
        <dbReference type="ChEBI" id="CHEBI:15377"/>
        <dbReference type="ChEBI" id="CHEBI:15378"/>
        <dbReference type="ChEBI" id="CHEBI:17790"/>
        <dbReference type="ChEBI" id="CHEBI:140522"/>
        <dbReference type="ChEBI" id="CHEBI:140523"/>
        <dbReference type="EC" id="3.1.1.11"/>
    </reaction>
</comment>
<dbReference type="InterPro" id="IPR033131">
    <property type="entry name" value="Pectinesterase_Asp_AS"/>
</dbReference>
<dbReference type="SMART" id="SM00856">
    <property type="entry name" value="PMEI"/>
    <property type="match status" value="1"/>
</dbReference>
<dbReference type="PhylomeDB" id="A0A022PT20"/>
<dbReference type="InterPro" id="IPR006501">
    <property type="entry name" value="Pectinesterase_inhib_dom"/>
</dbReference>
<dbReference type="SUPFAM" id="SSF51126">
    <property type="entry name" value="Pectin lyase-like"/>
    <property type="match status" value="1"/>
</dbReference>
<dbReference type="PANTHER" id="PTHR31707">
    <property type="entry name" value="PECTINESTERASE"/>
    <property type="match status" value="1"/>
</dbReference>
<dbReference type="STRING" id="4155.A0A022PT20"/>
<evidence type="ECO:0000256" key="12">
    <source>
        <dbReference type="ARBA" id="ARBA00023316"/>
    </source>
</evidence>
<dbReference type="FunFam" id="1.20.140.40:FF:000001">
    <property type="entry name" value="Pectinesterase"/>
    <property type="match status" value="1"/>
</dbReference>
<keyword evidence="8 16" id="KW-0378">Hydrolase</keyword>
<keyword evidence="12 16" id="KW-0961">Cell wall biogenesis/degradation</keyword>
<dbReference type="InterPro" id="IPR035513">
    <property type="entry name" value="Invertase/methylesterase_inhib"/>
</dbReference>
<dbReference type="InterPro" id="IPR012334">
    <property type="entry name" value="Pectin_lyas_fold"/>
</dbReference>
<dbReference type="Proteomes" id="UP000030748">
    <property type="component" value="Unassembled WGS sequence"/>
</dbReference>
<evidence type="ECO:0000256" key="1">
    <source>
        <dbReference type="ARBA" id="ARBA00004191"/>
    </source>
</evidence>
<evidence type="ECO:0000256" key="15">
    <source>
        <dbReference type="PROSITE-ProRule" id="PRU10040"/>
    </source>
</evidence>
<keyword evidence="6 16" id="KW-0134">Cell wall</keyword>
<keyword evidence="10" id="KW-1015">Disulfide bond</keyword>
<dbReference type="AlphaFoldDB" id="A0A022PT20"/>
<protein>
    <recommendedName>
        <fullName evidence="5 16">Pectinesterase</fullName>
        <ecNumber evidence="5 16">3.1.1.11</ecNumber>
    </recommendedName>
</protein>